<feature type="signal peptide" evidence="6">
    <location>
        <begin position="1"/>
        <end position="19"/>
    </location>
</feature>
<dbReference type="Pfam" id="PF13450">
    <property type="entry name" value="NAD_binding_8"/>
    <property type="match status" value="1"/>
</dbReference>
<dbReference type="PRINTS" id="PR00420">
    <property type="entry name" value="RNGMNOXGNASE"/>
</dbReference>
<dbReference type="PANTHER" id="PTHR47178">
    <property type="entry name" value="MONOOXYGENASE, FAD-BINDING"/>
    <property type="match status" value="1"/>
</dbReference>
<evidence type="ECO:0000256" key="4">
    <source>
        <dbReference type="ARBA" id="ARBA00023002"/>
    </source>
</evidence>
<dbReference type="GO" id="GO:0071949">
    <property type="term" value="F:FAD binding"/>
    <property type="evidence" value="ECO:0007669"/>
    <property type="project" value="InterPro"/>
</dbReference>
<proteinExistence type="predicted"/>
<feature type="chain" id="PRO_5002522776" description="FAD-binding domain-containing protein" evidence="6">
    <location>
        <begin position="20"/>
        <end position="404"/>
    </location>
</feature>
<dbReference type="Proteomes" id="UP000042958">
    <property type="component" value="Unassembled WGS sequence"/>
</dbReference>
<dbReference type="AlphaFoldDB" id="A0A0F7TYF2"/>
<keyword evidence="3" id="KW-0274">FAD</keyword>
<keyword evidence="9" id="KW-1185">Reference proteome</keyword>
<evidence type="ECO:0000313" key="8">
    <source>
        <dbReference type="EMBL" id="CEJ61729.1"/>
    </source>
</evidence>
<evidence type="ECO:0000256" key="6">
    <source>
        <dbReference type="SAM" id="SignalP"/>
    </source>
</evidence>
<gene>
    <name evidence="8" type="ORF">PMG11_10251</name>
</gene>
<keyword evidence="6" id="KW-0732">Signal</keyword>
<evidence type="ECO:0000256" key="3">
    <source>
        <dbReference type="ARBA" id="ARBA00022827"/>
    </source>
</evidence>
<evidence type="ECO:0000259" key="7">
    <source>
        <dbReference type="Pfam" id="PF01494"/>
    </source>
</evidence>
<keyword evidence="2" id="KW-0285">Flavoprotein</keyword>
<keyword evidence="4" id="KW-0560">Oxidoreductase</keyword>
<evidence type="ECO:0000256" key="2">
    <source>
        <dbReference type="ARBA" id="ARBA00022630"/>
    </source>
</evidence>
<comment type="cofactor">
    <cofactor evidence="1">
        <name>FAD</name>
        <dbReference type="ChEBI" id="CHEBI:57692"/>
    </cofactor>
</comment>
<protein>
    <recommendedName>
        <fullName evidence="7">FAD-binding domain-containing protein</fullName>
    </recommendedName>
</protein>
<evidence type="ECO:0000256" key="1">
    <source>
        <dbReference type="ARBA" id="ARBA00001974"/>
    </source>
</evidence>
<dbReference type="Pfam" id="PF01494">
    <property type="entry name" value="FAD_binding_3"/>
    <property type="match status" value="1"/>
</dbReference>
<organism evidence="8 9">
    <name type="scientific">Penicillium brasilianum</name>
    <dbReference type="NCBI Taxonomy" id="104259"/>
    <lineage>
        <taxon>Eukaryota</taxon>
        <taxon>Fungi</taxon>
        <taxon>Dikarya</taxon>
        <taxon>Ascomycota</taxon>
        <taxon>Pezizomycotina</taxon>
        <taxon>Eurotiomycetes</taxon>
        <taxon>Eurotiomycetidae</taxon>
        <taxon>Eurotiales</taxon>
        <taxon>Aspergillaceae</taxon>
        <taxon>Penicillium</taxon>
    </lineage>
</organism>
<name>A0A0F7TYF2_PENBI</name>
<evidence type="ECO:0000256" key="5">
    <source>
        <dbReference type="ARBA" id="ARBA00023033"/>
    </source>
</evidence>
<dbReference type="SUPFAM" id="SSF51905">
    <property type="entry name" value="FAD/NAD(P)-binding domain"/>
    <property type="match status" value="1"/>
</dbReference>
<dbReference type="InterPro" id="IPR002938">
    <property type="entry name" value="FAD-bd"/>
</dbReference>
<evidence type="ECO:0000313" key="9">
    <source>
        <dbReference type="Proteomes" id="UP000042958"/>
    </source>
</evidence>
<dbReference type="PANTHER" id="PTHR47178:SF1">
    <property type="entry name" value="FAD-BINDING DOMAIN-CONTAINING PROTEIN-RELATED"/>
    <property type="match status" value="1"/>
</dbReference>
<dbReference type="InterPro" id="IPR036188">
    <property type="entry name" value="FAD/NAD-bd_sf"/>
</dbReference>
<dbReference type="EMBL" id="CDHK01000012">
    <property type="protein sequence ID" value="CEJ61729.1"/>
    <property type="molecule type" value="Genomic_DNA"/>
</dbReference>
<keyword evidence="5" id="KW-0503">Monooxygenase</keyword>
<dbReference type="STRING" id="104259.A0A0F7TYF2"/>
<feature type="domain" description="FAD-binding" evidence="7">
    <location>
        <begin position="118"/>
        <end position="337"/>
    </location>
</feature>
<accession>A0A0F7TYF2</accession>
<dbReference type="OrthoDB" id="47494at2759"/>
<sequence length="404" mass="44986">MSSTPVLIVGAGISGLVLAQYLQSQGVRFEVFDRDSALDARTGGWGLTLHWALPALRALLPQHVVERFPEAFVNKKASARGDVGSFQFFNLKTGEALYSVPAEERIRVNRGRLRELLTSGIDVKWNKVLQNIESSEDSITAHFEDGSSYTGRLLVASDGARSRARQILYPDGCQMNSLPVQLLGASTLYTTEDMSGAQSIDPYIFQGSHPDTNVFLFFSFLDTPNNFDESSKDRYHVQIIVSWADEKDIAVPKDNADRIALMKSLTDNWAEPFRSLVEKLPEDTEARSIRIEDWIFSPSRTHIHPRAVLMGDSAHTMTMFRGEGANNAIVDVQDLINQVDMKDPKSFDSDTLSNSLDAYKHEIFARVEPSFLNSRQACLDAHDFSQILAGSPLVAARILTREAK</sequence>
<dbReference type="Gene3D" id="3.50.50.60">
    <property type="entry name" value="FAD/NAD(P)-binding domain"/>
    <property type="match status" value="1"/>
</dbReference>
<dbReference type="GO" id="GO:0004497">
    <property type="term" value="F:monooxygenase activity"/>
    <property type="evidence" value="ECO:0007669"/>
    <property type="project" value="UniProtKB-KW"/>
</dbReference>
<reference evidence="9" key="1">
    <citation type="journal article" date="2015" name="Genome Announc.">
        <title>Draft genome sequence of the fungus Penicillium brasilianum MG11.</title>
        <authorList>
            <person name="Horn F."/>
            <person name="Linde J."/>
            <person name="Mattern D.J."/>
            <person name="Walther G."/>
            <person name="Guthke R."/>
            <person name="Brakhage A.A."/>
            <person name="Valiante V."/>
        </authorList>
    </citation>
    <scope>NUCLEOTIDE SEQUENCE [LARGE SCALE GENOMIC DNA]</scope>
    <source>
        <strain evidence="9">MG11</strain>
    </source>
</reference>